<evidence type="ECO:0000313" key="2">
    <source>
        <dbReference type="Proteomes" id="UP000237105"/>
    </source>
</evidence>
<evidence type="ECO:0000313" key="1">
    <source>
        <dbReference type="EMBL" id="PON53572.1"/>
    </source>
</evidence>
<organism evidence="1 2">
    <name type="scientific">Parasponia andersonii</name>
    <name type="common">Sponia andersonii</name>
    <dbReference type="NCBI Taxonomy" id="3476"/>
    <lineage>
        <taxon>Eukaryota</taxon>
        <taxon>Viridiplantae</taxon>
        <taxon>Streptophyta</taxon>
        <taxon>Embryophyta</taxon>
        <taxon>Tracheophyta</taxon>
        <taxon>Spermatophyta</taxon>
        <taxon>Magnoliopsida</taxon>
        <taxon>eudicotyledons</taxon>
        <taxon>Gunneridae</taxon>
        <taxon>Pentapetalae</taxon>
        <taxon>rosids</taxon>
        <taxon>fabids</taxon>
        <taxon>Rosales</taxon>
        <taxon>Cannabaceae</taxon>
        <taxon>Parasponia</taxon>
    </lineage>
</organism>
<keyword evidence="2" id="KW-1185">Reference proteome</keyword>
<protein>
    <submittedName>
        <fullName evidence="1">Uncharacterized protein</fullName>
    </submittedName>
</protein>
<proteinExistence type="predicted"/>
<name>A0A2P5BXQ0_PARAD</name>
<gene>
    <name evidence="1" type="ORF">PanWU01x14_201300</name>
</gene>
<dbReference type="AlphaFoldDB" id="A0A2P5BXQ0"/>
<accession>A0A2P5BXQ0</accession>
<dbReference type="Proteomes" id="UP000237105">
    <property type="component" value="Unassembled WGS sequence"/>
</dbReference>
<sequence length="216" mass="22886">MPLSLISQDLSVGCCEGSKGFELAYVGGSTISPRVRGFAFLSLGLGGLESLPLFSWPLSSSTFLLARLNLLYSSRATSLLISSTKSAYVLGVCFVRNSSVSCQKLEIESGSSVMYHARVALESFTASMISLVNGGSISLNLSLLVDSDRGVSKSRGVPRHLGVLELRSSCALSHGLLVMRPSRPLGRGSLPEPLSLPSGLKLGDGNHPYQLLLKIQ</sequence>
<dbReference type="EMBL" id="JXTB01000205">
    <property type="protein sequence ID" value="PON53572.1"/>
    <property type="molecule type" value="Genomic_DNA"/>
</dbReference>
<comment type="caution">
    <text evidence="1">The sequence shown here is derived from an EMBL/GenBank/DDBJ whole genome shotgun (WGS) entry which is preliminary data.</text>
</comment>
<reference evidence="2" key="1">
    <citation type="submission" date="2016-06" db="EMBL/GenBank/DDBJ databases">
        <title>Parallel loss of symbiosis genes in relatives of nitrogen-fixing non-legume Parasponia.</title>
        <authorList>
            <person name="Van Velzen R."/>
            <person name="Holmer R."/>
            <person name="Bu F."/>
            <person name="Rutten L."/>
            <person name="Van Zeijl A."/>
            <person name="Liu W."/>
            <person name="Santuari L."/>
            <person name="Cao Q."/>
            <person name="Sharma T."/>
            <person name="Shen D."/>
            <person name="Roswanjaya Y."/>
            <person name="Wardhani T."/>
            <person name="Kalhor M.S."/>
            <person name="Jansen J."/>
            <person name="Van den Hoogen J."/>
            <person name="Gungor B."/>
            <person name="Hartog M."/>
            <person name="Hontelez J."/>
            <person name="Verver J."/>
            <person name="Yang W.-C."/>
            <person name="Schijlen E."/>
            <person name="Repin R."/>
            <person name="Schilthuizen M."/>
            <person name="Schranz E."/>
            <person name="Heidstra R."/>
            <person name="Miyata K."/>
            <person name="Fedorova E."/>
            <person name="Kohlen W."/>
            <person name="Bisseling T."/>
            <person name="Smit S."/>
            <person name="Geurts R."/>
        </authorList>
    </citation>
    <scope>NUCLEOTIDE SEQUENCE [LARGE SCALE GENOMIC DNA]</scope>
    <source>
        <strain evidence="2">cv. WU1-14</strain>
    </source>
</reference>